<evidence type="ECO:0000313" key="2">
    <source>
        <dbReference type="EMBL" id="ANY83797.1"/>
    </source>
</evidence>
<dbReference type="OrthoDB" id="5801306at2"/>
<sequence>MRRHLSIFGRYTLQRMEVEQSASLRDVFGTVRLVHNWGRIGINGQEKVEEFAGEVEVIVSAIFSNQNGPGYPGPL</sequence>
<proteinExistence type="predicted"/>
<evidence type="ECO:0000313" key="3">
    <source>
        <dbReference type="EMBL" id="ANY83809.1"/>
    </source>
</evidence>
<feature type="domain" description="WGR" evidence="1">
    <location>
        <begin position="25"/>
        <end position="57"/>
    </location>
</feature>
<reference evidence="2" key="1">
    <citation type="submission" date="2016-07" db="EMBL/GenBank/DDBJ databases">
        <title>Microvirga ossetica sp. nov. a new species of rhizobia isolated from root nodules of the legume species Vicia alpestris Steven originated from North Ossetia region in the Caucasus.</title>
        <authorList>
            <person name="Safronova V.I."/>
            <person name="Kuznetsova I.G."/>
            <person name="Sazanova A.L."/>
            <person name="Belimov A."/>
            <person name="Andronov E."/>
            <person name="Osledkin Y.S."/>
            <person name="Onishchuk O.P."/>
            <person name="Kurchak O.N."/>
            <person name="Shaposhnikov A.I."/>
            <person name="Willems A."/>
            <person name="Tikhonovich I.A."/>
        </authorList>
    </citation>
    <scope>NUCLEOTIDE SEQUENCE [LARGE SCALE GENOMIC DNA]</scope>
    <source>
        <strain evidence="2">V5/3M</strain>
        <plasmid evidence="2">unnamed3</plasmid>
    </source>
</reference>
<dbReference type="Pfam" id="PF05406">
    <property type="entry name" value="WGR"/>
    <property type="match status" value="1"/>
</dbReference>
<accession>A0A1B2EV06</accession>
<dbReference type="KEGG" id="moc:BB934_36845"/>
<protein>
    <recommendedName>
        <fullName evidence="1">WGR domain-containing protein</fullName>
    </recommendedName>
</protein>
<geneLocation type="plasmid" evidence="2">
    <name>unnamed3</name>
</geneLocation>
<dbReference type="EMBL" id="CP016618">
    <property type="protein sequence ID" value="ANY83797.1"/>
    <property type="molecule type" value="Genomic_DNA"/>
</dbReference>
<dbReference type="KEGG" id="moc:BB934_36915"/>
<organism evidence="2">
    <name type="scientific">Microvirga ossetica</name>
    <dbReference type="NCBI Taxonomy" id="1882682"/>
    <lineage>
        <taxon>Bacteria</taxon>
        <taxon>Pseudomonadati</taxon>
        <taxon>Pseudomonadota</taxon>
        <taxon>Alphaproteobacteria</taxon>
        <taxon>Hyphomicrobiales</taxon>
        <taxon>Methylobacteriaceae</taxon>
        <taxon>Microvirga</taxon>
    </lineage>
</organism>
<dbReference type="InterPro" id="IPR008893">
    <property type="entry name" value="WGR_domain"/>
</dbReference>
<name>A0A1B2EV06_9HYPH</name>
<dbReference type="EMBL" id="CP016618">
    <property type="protein sequence ID" value="ANY83809.1"/>
    <property type="molecule type" value="Genomic_DNA"/>
</dbReference>
<evidence type="ECO:0000259" key="1">
    <source>
        <dbReference type="Pfam" id="PF05406"/>
    </source>
</evidence>
<keyword evidence="2" id="KW-0614">Plasmid</keyword>
<dbReference type="AlphaFoldDB" id="A0A1B2EV06"/>
<gene>
    <name evidence="2" type="ORF">BB934_36845</name>
    <name evidence="3" type="ORF">BB934_36915</name>
</gene>